<feature type="transmembrane region" description="Helical" evidence="1">
    <location>
        <begin position="44"/>
        <end position="65"/>
    </location>
</feature>
<sequence>MYILIGIIFIIIGIVMLISPKTIFQITESWKSISDDEPSALYNVSTRVGGVAFLIVGIASIIVSLQNLM</sequence>
<dbReference type="InterPro" id="IPR045679">
    <property type="entry name" value="DUF6199"/>
</dbReference>
<evidence type="ECO:0000256" key="1">
    <source>
        <dbReference type="SAM" id="Phobius"/>
    </source>
</evidence>
<comment type="caution">
    <text evidence="3">The sequence shown here is derived from an EMBL/GenBank/DDBJ whole genome shotgun (WGS) entry which is preliminary data.</text>
</comment>
<accession>A0A9D1EDU2</accession>
<proteinExistence type="predicted"/>
<protein>
    <recommendedName>
        <fullName evidence="2">DUF6199 domain-containing protein</fullName>
    </recommendedName>
</protein>
<evidence type="ECO:0000313" key="3">
    <source>
        <dbReference type="EMBL" id="HIR88345.1"/>
    </source>
</evidence>
<dbReference type="EMBL" id="DVHN01000057">
    <property type="protein sequence ID" value="HIR88345.1"/>
    <property type="molecule type" value="Genomic_DNA"/>
</dbReference>
<organism evidence="3 4">
    <name type="scientific">Candidatus Fimimorpha faecalis</name>
    <dbReference type="NCBI Taxonomy" id="2840824"/>
    <lineage>
        <taxon>Bacteria</taxon>
        <taxon>Bacillati</taxon>
        <taxon>Bacillota</taxon>
        <taxon>Clostridia</taxon>
        <taxon>Eubacteriales</taxon>
        <taxon>Candidatus Fimimorpha</taxon>
    </lineage>
</organism>
<reference evidence="3" key="1">
    <citation type="submission" date="2020-10" db="EMBL/GenBank/DDBJ databases">
        <authorList>
            <person name="Gilroy R."/>
        </authorList>
    </citation>
    <scope>NUCLEOTIDE SEQUENCE</scope>
    <source>
        <strain evidence="3">ChiW13-3771</strain>
    </source>
</reference>
<feature type="transmembrane region" description="Helical" evidence="1">
    <location>
        <begin position="7"/>
        <end position="24"/>
    </location>
</feature>
<evidence type="ECO:0000259" key="2">
    <source>
        <dbReference type="Pfam" id="PF19701"/>
    </source>
</evidence>
<dbReference type="AlphaFoldDB" id="A0A9D1EDU2"/>
<keyword evidence="1" id="KW-0472">Membrane</keyword>
<keyword evidence="1" id="KW-0812">Transmembrane</keyword>
<evidence type="ECO:0000313" key="4">
    <source>
        <dbReference type="Proteomes" id="UP000824201"/>
    </source>
</evidence>
<name>A0A9D1EDU2_9FIRM</name>
<dbReference type="Pfam" id="PF19701">
    <property type="entry name" value="DUF6199"/>
    <property type="match status" value="1"/>
</dbReference>
<dbReference type="Proteomes" id="UP000824201">
    <property type="component" value="Unassembled WGS sequence"/>
</dbReference>
<keyword evidence="1" id="KW-1133">Transmembrane helix</keyword>
<gene>
    <name evidence="3" type="ORF">IAC96_05275</name>
</gene>
<feature type="domain" description="DUF6199" evidence="2">
    <location>
        <begin position="5"/>
        <end position="63"/>
    </location>
</feature>
<reference evidence="3" key="2">
    <citation type="journal article" date="2021" name="PeerJ">
        <title>Extensive microbial diversity within the chicken gut microbiome revealed by metagenomics and culture.</title>
        <authorList>
            <person name="Gilroy R."/>
            <person name="Ravi A."/>
            <person name="Getino M."/>
            <person name="Pursley I."/>
            <person name="Horton D.L."/>
            <person name="Alikhan N.F."/>
            <person name="Baker D."/>
            <person name="Gharbi K."/>
            <person name="Hall N."/>
            <person name="Watson M."/>
            <person name="Adriaenssens E.M."/>
            <person name="Foster-Nyarko E."/>
            <person name="Jarju S."/>
            <person name="Secka A."/>
            <person name="Antonio M."/>
            <person name="Oren A."/>
            <person name="Chaudhuri R.R."/>
            <person name="La Ragione R."/>
            <person name="Hildebrand F."/>
            <person name="Pallen M.J."/>
        </authorList>
    </citation>
    <scope>NUCLEOTIDE SEQUENCE</scope>
    <source>
        <strain evidence="3">ChiW13-3771</strain>
    </source>
</reference>